<keyword evidence="12" id="KW-0675">Receptor</keyword>
<keyword evidence="9" id="KW-0067">ATP-binding</keyword>
<dbReference type="InterPro" id="IPR011009">
    <property type="entry name" value="Kinase-like_dom_sf"/>
</dbReference>
<evidence type="ECO:0000256" key="3">
    <source>
        <dbReference type="ARBA" id="ARBA00022679"/>
    </source>
</evidence>
<keyword evidence="4" id="KW-0812">Transmembrane</keyword>
<evidence type="ECO:0000256" key="1">
    <source>
        <dbReference type="ARBA" id="ARBA00004167"/>
    </source>
</evidence>
<evidence type="ECO:0000256" key="7">
    <source>
        <dbReference type="ARBA" id="ARBA00022741"/>
    </source>
</evidence>
<evidence type="ECO:0000256" key="2">
    <source>
        <dbReference type="ARBA" id="ARBA00022527"/>
    </source>
</evidence>
<dbReference type="Pfam" id="PF07714">
    <property type="entry name" value="PK_Tyr_Ser-Thr"/>
    <property type="match status" value="1"/>
</dbReference>
<keyword evidence="3" id="KW-0808">Transferase</keyword>
<evidence type="ECO:0000256" key="6">
    <source>
        <dbReference type="ARBA" id="ARBA00022737"/>
    </source>
</evidence>
<dbReference type="GO" id="GO:0016020">
    <property type="term" value="C:membrane"/>
    <property type="evidence" value="ECO:0007669"/>
    <property type="project" value="UniProtKB-SubCell"/>
</dbReference>
<dbReference type="InterPro" id="IPR008271">
    <property type="entry name" value="Ser/Thr_kinase_AS"/>
</dbReference>
<dbReference type="Gene3D" id="3.30.200.20">
    <property type="entry name" value="Phosphorylase Kinase, domain 1"/>
    <property type="match status" value="1"/>
</dbReference>
<keyword evidence="11" id="KW-0472">Membrane</keyword>
<dbReference type="GO" id="GO:0005524">
    <property type="term" value="F:ATP binding"/>
    <property type="evidence" value="ECO:0007669"/>
    <property type="project" value="UniProtKB-KW"/>
</dbReference>
<accession>A0A9R1XEB5</accession>
<evidence type="ECO:0000313" key="16">
    <source>
        <dbReference type="Proteomes" id="UP000235145"/>
    </source>
</evidence>
<dbReference type="PANTHER" id="PTHR27006:SF616">
    <property type="entry name" value="CYSTEINE-RICH RECEPTOR-LIKE PROTEIN KINASE 10"/>
    <property type="match status" value="1"/>
</dbReference>
<comment type="subcellular location">
    <subcellularLocation>
        <location evidence="1">Membrane</location>
        <topology evidence="1">Single-pass membrane protein</topology>
    </subcellularLocation>
</comment>
<dbReference type="AlphaFoldDB" id="A0A9R1XEB5"/>
<evidence type="ECO:0000256" key="8">
    <source>
        <dbReference type="ARBA" id="ARBA00022777"/>
    </source>
</evidence>
<keyword evidence="13" id="KW-0325">Glycoprotein</keyword>
<dbReference type="InterPro" id="IPR001245">
    <property type="entry name" value="Ser-Thr/Tyr_kinase_cat_dom"/>
</dbReference>
<dbReference type="PROSITE" id="PS50011">
    <property type="entry name" value="PROTEIN_KINASE_DOM"/>
    <property type="match status" value="1"/>
</dbReference>
<evidence type="ECO:0000313" key="15">
    <source>
        <dbReference type="EMBL" id="KAJ0209691.1"/>
    </source>
</evidence>
<evidence type="ECO:0000256" key="11">
    <source>
        <dbReference type="ARBA" id="ARBA00023136"/>
    </source>
</evidence>
<evidence type="ECO:0000256" key="12">
    <source>
        <dbReference type="ARBA" id="ARBA00023170"/>
    </source>
</evidence>
<keyword evidence="6" id="KW-0677">Repeat</keyword>
<dbReference type="Proteomes" id="UP000235145">
    <property type="component" value="Unassembled WGS sequence"/>
</dbReference>
<dbReference type="EMBL" id="NBSK02000004">
    <property type="protein sequence ID" value="KAJ0209691.1"/>
    <property type="molecule type" value="Genomic_DNA"/>
</dbReference>
<proteinExistence type="predicted"/>
<dbReference type="PANTHER" id="PTHR27006">
    <property type="entry name" value="PROMASTIGOTE SURFACE ANTIGEN PROTEIN PSA"/>
    <property type="match status" value="1"/>
</dbReference>
<reference evidence="15 16" key="1">
    <citation type="journal article" date="2017" name="Nat. Commun.">
        <title>Genome assembly with in vitro proximity ligation data and whole-genome triplication in lettuce.</title>
        <authorList>
            <person name="Reyes-Chin-Wo S."/>
            <person name="Wang Z."/>
            <person name="Yang X."/>
            <person name="Kozik A."/>
            <person name="Arikit S."/>
            <person name="Song C."/>
            <person name="Xia L."/>
            <person name="Froenicke L."/>
            <person name="Lavelle D.O."/>
            <person name="Truco M.J."/>
            <person name="Xia R."/>
            <person name="Zhu S."/>
            <person name="Xu C."/>
            <person name="Xu H."/>
            <person name="Xu X."/>
            <person name="Cox K."/>
            <person name="Korf I."/>
            <person name="Meyers B.C."/>
            <person name="Michelmore R.W."/>
        </authorList>
    </citation>
    <scope>NUCLEOTIDE SEQUENCE [LARGE SCALE GENOMIC DNA]</scope>
    <source>
        <strain evidence="16">cv. Salinas</strain>
        <tissue evidence="15">Seedlings</tissue>
    </source>
</reference>
<keyword evidence="8" id="KW-0418">Kinase</keyword>
<dbReference type="SUPFAM" id="SSF56112">
    <property type="entry name" value="Protein kinase-like (PK-like)"/>
    <property type="match status" value="1"/>
</dbReference>
<dbReference type="GO" id="GO:0006950">
    <property type="term" value="P:response to stress"/>
    <property type="evidence" value="ECO:0007669"/>
    <property type="project" value="UniProtKB-ARBA"/>
</dbReference>
<dbReference type="InterPro" id="IPR000719">
    <property type="entry name" value="Prot_kinase_dom"/>
</dbReference>
<keyword evidence="2" id="KW-0723">Serine/threonine-protein kinase</keyword>
<comment type="caution">
    <text evidence="15">The sequence shown here is derived from an EMBL/GenBank/DDBJ whole genome shotgun (WGS) entry which is preliminary data.</text>
</comment>
<dbReference type="PROSITE" id="PS00108">
    <property type="entry name" value="PROTEIN_KINASE_ST"/>
    <property type="match status" value="1"/>
</dbReference>
<dbReference type="FunFam" id="3.30.200.20:FF:000924">
    <property type="entry name" value="Uncharacterized protein"/>
    <property type="match status" value="1"/>
</dbReference>
<evidence type="ECO:0000256" key="10">
    <source>
        <dbReference type="ARBA" id="ARBA00022989"/>
    </source>
</evidence>
<evidence type="ECO:0000256" key="13">
    <source>
        <dbReference type="ARBA" id="ARBA00023180"/>
    </source>
</evidence>
<dbReference type="GO" id="GO:0004674">
    <property type="term" value="F:protein serine/threonine kinase activity"/>
    <property type="evidence" value="ECO:0007669"/>
    <property type="project" value="UniProtKB-KW"/>
</dbReference>
<organism evidence="15 16">
    <name type="scientific">Lactuca sativa</name>
    <name type="common">Garden lettuce</name>
    <dbReference type="NCBI Taxonomy" id="4236"/>
    <lineage>
        <taxon>Eukaryota</taxon>
        <taxon>Viridiplantae</taxon>
        <taxon>Streptophyta</taxon>
        <taxon>Embryophyta</taxon>
        <taxon>Tracheophyta</taxon>
        <taxon>Spermatophyta</taxon>
        <taxon>Magnoliopsida</taxon>
        <taxon>eudicotyledons</taxon>
        <taxon>Gunneridae</taxon>
        <taxon>Pentapetalae</taxon>
        <taxon>asterids</taxon>
        <taxon>campanulids</taxon>
        <taxon>Asterales</taxon>
        <taxon>Asteraceae</taxon>
        <taxon>Cichorioideae</taxon>
        <taxon>Cichorieae</taxon>
        <taxon>Lactucinae</taxon>
        <taxon>Lactuca</taxon>
    </lineage>
</organism>
<keyword evidence="10" id="KW-1133">Transmembrane helix</keyword>
<evidence type="ECO:0000256" key="9">
    <source>
        <dbReference type="ARBA" id="ARBA00022840"/>
    </source>
</evidence>
<dbReference type="FunFam" id="1.10.510.10:FF:000129">
    <property type="entry name" value="cysteine-rich receptor-like protein kinase 10"/>
    <property type="match status" value="1"/>
</dbReference>
<feature type="domain" description="Protein kinase" evidence="14">
    <location>
        <begin position="34"/>
        <end position="331"/>
    </location>
</feature>
<dbReference type="SMART" id="SM00220">
    <property type="entry name" value="S_TKc"/>
    <property type="match status" value="1"/>
</dbReference>
<protein>
    <recommendedName>
        <fullName evidence="14">Protein kinase domain-containing protein</fullName>
    </recommendedName>
</protein>
<sequence length="370" mass="41834">MRLSSDPLYRGWNLGVRGAYCPKRHCLRIRSARVRVSTSLGVRWAYSSTRGVPRIRSGKLGDGQEIAVKRLARDSGQGDIEFKNEVVLVAKLQHRNLVRLLGFSIEGSERLLIYEFLPNASLDQFIFDPTKHTILDWEKRYKIIKGIAKGLLYLHEDSRLRIIHRDLKTSNVLLDVEMNPKIADFDMARLFNPEETQGDTNRIVGTYVTIDLLSLYVPSNSGYMAPEYAMHGQFSVKSDVFSFGVLVLEMVTGQKNQYIRNGESMEHLLSYAWKSWQNGTVSNIIDLTLTTGSGSLGDITRIIHIALLCVQENSGDRPPMDEVVHMLNSFSLTLVIPSEPAFFIRNTIHPQVPLLIFSENIVSISEIAPR</sequence>
<keyword evidence="5" id="KW-0732">Signal</keyword>
<evidence type="ECO:0000259" key="14">
    <source>
        <dbReference type="PROSITE" id="PS50011"/>
    </source>
</evidence>
<keyword evidence="7" id="KW-0547">Nucleotide-binding</keyword>
<name>A0A9R1XEB5_LACSA</name>
<keyword evidence="16" id="KW-1185">Reference proteome</keyword>
<dbReference type="Gene3D" id="1.10.510.10">
    <property type="entry name" value="Transferase(Phosphotransferase) domain 1"/>
    <property type="match status" value="1"/>
</dbReference>
<evidence type="ECO:0000256" key="4">
    <source>
        <dbReference type="ARBA" id="ARBA00022692"/>
    </source>
</evidence>
<gene>
    <name evidence="15" type="ORF">LSAT_V11C400202710</name>
</gene>
<evidence type="ECO:0000256" key="5">
    <source>
        <dbReference type="ARBA" id="ARBA00022729"/>
    </source>
</evidence>